<evidence type="ECO:0000313" key="3">
    <source>
        <dbReference type="Proteomes" id="UP001586593"/>
    </source>
</evidence>
<feature type="compositionally biased region" description="Pro residues" evidence="1">
    <location>
        <begin position="22"/>
        <end position="34"/>
    </location>
</feature>
<sequence>MCLSTTARAPPRRTGWTWTGPSPTPARQPSPPTVPSQSQRPLSSPARPRRTATAALPISLRRRIEGRGRSSLTVFLCSTRRSRPMSLSLLHIFQIGQAGTNRNDSDGDDREFPMASMIRRQKGQQEQHGEGRWDLQGITGSGSNEGCFQEGFLGQGRKGLQCFCYALPI</sequence>
<comment type="caution">
    <text evidence="2">The sequence shown here is derived from an EMBL/GenBank/DDBJ whole genome shotgun (WGS) entry which is preliminary data.</text>
</comment>
<name>A0ABR3W7Q3_9PEZI</name>
<keyword evidence="3" id="KW-1185">Reference proteome</keyword>
<reference evidence="2 3" key="1">
    <citation type="journal article" date="2024" name="Commun. Biol.">
        <title>Comparative genomic analysis of thermophilic fungi reveals convergent evolutionary adaptations and gene losses.</title>
        <authorList>
            <person name="Steindorff A.S."/>
            <person name="Aguilar-Pontes M.V."/>
            <person name="Robinson A.J."/>
            <person name="Andreopoulos B."/>
            <person name="LaButti K."/>
            <person name="Kuo A."/>
            <person name="Mondo S."/>
            <person name="Riley R."/>
            <person name="Otillar R."/>
            <person name="Haridas S."/>
            <person name="Lipzen A."/>
            <person name="Grimwood J."/>
            <person name="Schmutz J."/>
            <person name="Clum A."/>
            <person name="Reid I.D."/>
            <person name="Moisan M.C."/>
            <person name="Butler G."/>
            <person name="Nguyen T.T.M."/>
            <person name="Dewar K."/>
            <person name="Conant G."/>
            <person name="Drula E."/>
            <person name="Henrissat B."/>
            <person name="Hansel C."/>
            <person name="Singer S."/>
            <person name="Hutchinson M.I."/>
            <person name="de Vries R.P."/>
            <person name="Natvig D.O."/>
            <person name="Powell A.J."/>
            <person name="Tsang A."/>
            <person name="Grigoriev I.V."/>
        </authorList>
    </citation>
    <scope>NUCLEOTIDE SEQUENCE [LARGE SCALE GENOMIC DNA]</scope>
    <source>
        <strain evidence="2 3">ATCC 24622</strain>
    </source>
</reference>
<dbReference type="EMBL" id="JAZHXJ010000629">
    <property type="protein sequence ID" value="KAL1855344.1"/>
    <property type="molecule type" value="Genomic_DNA"/>
</dbReference>
<evidence type="ECO:0000256" key="1">
    <source>
        <dbReference type="SAM" id="MobiDB-lite"/>
    </source>
</evidence>
<protein>
    <submittedName>
        <fullName evidence="2">Uncharacterized protein</fullName>
    </submittedName>
</protein>
<evidence type="ECO:0000313" key="2">
    <source>
        <dbReference type="EMBL" id="KAL1855344.1"/>
    </source>
</evidence>
<accession>A0ABR3W7Q3</accession>
<gene>
    <name evidence="2" type="ORF">VTK73DRAFT_8570</name>
</gene>
<organism evidence="2 3">
    <name type="scientific">Phialemonium thermophilum</name>
    <dbReference type="NCBI Taxonomy" id="223376"/>
    <lineage>
        <taxon>Eukaryota</taxon>
        <taxon>Fungi</taxon>
        <taxon>Dikarya</taxon>
        <taxon>Ascomycota</taxon>
        <taxon>Pezizomycotina</taxon>
        <taxon>Sordariomycetes</taxon>
        <taxon>Sordariomycetidae</taxon>
        <taxon>Cephalothecales</taxon>
        <taxon>Cephalothecaceae</taxon>
        <taxon>Phialemonium</taxon>
    </lineage>
</organism>
<proteinExistence type="predicted"/>
<dbReference type="Proteomes" id="UP001586593">
    <property type="component" value="Unassembled WGS sequence"/>
</dbReference>
<feature type="region of interest" description="Disordered" evidence="1">
    <location>
        <begin position="1"/>
        <end position="56"/>
    </location>
</feature>